<dbReference type="Proteomes" id="UP001206925">
    <property type="component" value="Unassembled WGS sequence"/>
</dbReference>
<dbReference type="EMBL" id="JAMZMK010005699">
    <property type="protein sequence ID" value="KAI7752388.1"/>
    <property type="molecule type" value="Genomic_DNA"/>
</dbReference>
<reference evidence="2" key="1">
    <citation type="submission" date="2022-06" db="EMBL/GenBank/DDBJ databases">
        <title>Uncovering the hologenomic basis of an extraordinary plant invasion.</title>
        <authorList>
            <person name="Bieker V.C."/>
            <person name="Martin M.D."/>
            <person name="Gilbert T."/>
            <person name="Hodgins K."/>
            <person name="Battlay P."/>
            <person name="Petersen B."/>
            <person name="Wilson J."/>
        </authorList>
    </citation>
    <scope>NUCLEOTIDE SEQUENCE</scope>
    <source>
        <strain evidence="2">AA19_3_7</strain>
        <tissue evidence="2">Leaf</tissue>
    </source>
</reference>
<dbReference type="AlphaFoldDB" id="A0AAD5D1Y9"/>
<evidence type="ECO:0000313" key="2">
    <source>
        <dbReference type="EMBL" id="KAI7752388.1"/>
    </source>
</evidence>
<gene>
    <name evidence="2" type="ORF">M8C21_018074</name>
</gene>
<sequence>MARKRVPLERSPLPADRFAKFRLLVGCNSTFGAAAESALIGLSDRYCVNTQVKDNTDEVDAIFFDEAMTGMIEVACNDMVITLGQDDPYAFPEKILKAINDPKNMSLTAKPNTPLAINSVSPNDQPAKPLPLQPTTDISTQAIRPPATPAKRLYGADKAKQA</sequence>
<feature type="region of interest" description="Disordered" evidence="1">
    <location>
        <begin position="110"/>
        <end position="162"/>
    </location>
</feature>
<dbReference type="InterPro" id="IPR012340">
    <property type="entry name" value="NA-bd_OB-fold"/>
</dbReference>
<evidence type="ECO:0000313" key="3">
    <source>
        <dbReference type="Proteomes" id="UP001206925"/>
    </source>
</evidence>
<name>A0AAD5D1Y9_AMBAR</name>
<keyword evidence="3" id="KW-1185">Reference proteome</keyword>
<accession>A0AAD5D1Y9</accession>
<feature type="compositionally biased region" description="Polar residues" evidence="1">
    <location>
        <begin position="133"/>
        <end position="142"/>
    </location>
</feature>
<proteinExistence type="predicted"/>
<comment type="caution">
    <text evidence="2">The sequence shown here is derived from an EMBL/GenBank/DDBJ whole genome shotgun (WGS) entry which is preliminary data.</text>
</comment>
<protein>
    <submittedName>
        <fullName evidence="2">Uncharacterized protein</fullName>
    </submittedName>
</protein>
<dbReference type="Gene3D" id="2.40.50.140">
    <property type="entry name" value="Nucleic acid-binding proteins"/>
    <property type="match status" value="1"/>
</dbReference>
<evidence type="ECO:0000256" key="1">
    <source>
        <dbReference type="SAM" id="MobiDB-lite"/>
    </source>
</evidence>
<feature type="compositionally biased region" description="Polar residues" evidence="1">
    <location>
        <begin position="110"/>
        <end position="124"/>
    </location>
</feature>
<organism evidence="2 3">
    <name type="scientific">Ambrosia artemisiifolia</name>
    <name type="common">Common ragweed</name>
    <dbReference type="NCBI Taxonomy" id="4212"/>
    <lineage>
        <taxon>Eukaryota</taxon>
        <taxon>Viridiplantae</taxon>
        <taxon>Streptophyta</taxon>
        <taxon>Embryophyta</taxon>
        <taxon>Tracheophyta</taxon>
        <taxon>Spermatophyta</taxon>
        <taxon>Magnoliopsida</taxon>
        <taxon>eudicotyledons</taxon>
        <taxon>Gunneridae</taxon>
        <taxon>Pentapetalae</taxon>
        <taxon>asterids</taxon>
        <taxon>campanulids</taxon>
        <taxon>Asterales</taxon>
        <taxon>Asteraceae</taxon>
        <taxon>Asteroideae</taxon>
        <taxon>Heliantheae alliance</taxon>
        <taxon>Heliantheae</taxon>
        <taxon>Ambrosia</taxon>
    </lineage>
</organism>